<dbReference type="AlphaFoldDB" id="A0A8H7WIU0"/>
<feature type="compositionally biased region" description="Basic residues" evidence="2">
    <location>
        <begin position="77"/>
        <end position="110"/>
    </location>
</feature>
<dbReference type="EMBL" id="JAFJYH010000008">
    <property type="protein sequence ID" value="KAG4425685.1"/>
    <property type="molecule type" value="Genomic_DNA"/>
</dbReference>
<gene>
    <name evidence="4" type="ORF">IFR04_001147</name>
</gene>
<dbReference type="CDD" id="cd00084">
    <property type="entry name" value="HMG-box_SF"/>
    <property type="match status" value="1"/>
</dbReference>
<keyword evidence="1" id="KW-0238">DNA-binding</keyword>
<evidence type="ECO:0000259" key="3">
    <source>
        <dbReference type="PROSITE" id="PS50118"/>
    </source>
</evidence>
<sequence>MLSSIGRASVRRVVARGPQSTNRTIQGLWQFQRDDTLQSANNASTRPQFSFSLQRTYATATKVATKPQATKTTATKPKTKKVAKKPVKKAVKKPVKKKAVAKKPVKKPKKVLSEASKLRIENTKRVERLKALKEAALEIPKAKPYTAWTVLVSELAKGKTGVTATATTSAAASKYKSLNPSELESYNHIATQNEVDNAAAYRKWVESYTPDQIRLANNARRALRSLVADGVKNIKHYRPIKDERQPKRASTPISLFLKDRWESGDFKGIKIVDAGKLISKEWEALSASEKKTYTDRSDVDKQRYYKDFKAAYGRDSDAAVKE</sequence>
<dbReference type="PROSITE" id="PS50118">
    <property type="entry name" value="HMG_BOX_2"/>
    <property type="match status" value="1"/>
</dbReference>
<feature type="region of interest" description="Disordered" evidence="2">
    <location>
        <begin position="64"/>
        <end position="110"/>
    </location>
</feature>
<reference evidence="4" key="1">
    <citation type="submission" date="2021-02" db="EMBL/GenBank/DDBJ databases">
        <title>Genome sequence Cadophora malorum strain M34.</title>
        <authorList>
            <person name="Stefanovic E."/>
            <person name="Vu D."/>
            <person name="Scully C."/>
            <person name="Dijksterhuis J."/>
            <person name="Roader J."/>
            <person name="Houbraken J."/>
        </authorList>
    </citation>
    <scope>NUCLEOTIDE SEQUENCE</scope>
    <source>
        <strain evidence="4">M34</strain>
    </source>
</reference>
<dbReference type="Gene3D" id="1.10.30.10">
    <property type="entry name" value="High mobility group box domain"/>
    <property type="match status" value="2"/>
</dbReference>
<dbReference type="SMART" id="SM00398">
    <property type="entry name" value="HMG"/>
    <property type="match status" value="1"/>
</dbReference>
<accession>A0A8H7WIU0</accession>
<dbReference type="GO" id="GO:0003677">
    <property type="term" value="F:DNA binding"/>
    <property type="evidence" value="ECO:0007669"/>
    <property type="project" value="UniProtKB-UniRule"/>
</dbReference>
<keyword evidence="5" id="KW-1185">Reference proteome</keyword>
<dbReference type="SUPFAM" id="SSF47095">
    <property type="entry name" value="HMG-box"/>
    <property type="match status" value="1"/>
</dbReference>
<comment type="caution">
    <text evidence="4">The sequence shown here is derived from an EMBL/GenBank/DDBJ whole genome shotgun (WGS) entry which is preliminary data.</text>
</comment>
<dbReference type="GO" id="GO:0005634">
    <property type="term" value="C:nucleus"/>
    <property type="evidence" value="ECO:0007669"/>
    <property type="project" value="UniProtKB-UniRule"/>
</dbReference>
<name>A0A8H7WIU0_9HELO</name>
<dbReference type="Proteomes" id="UP000664132">
    <property type="component" value="Unassembled WGS sequence"/>
</dbReference>
<proteinExistence type="predicted"/>
<evidence type="ECO:0000256" key="2">
    <source>
        <dbReference type="SAM" id="MobiDB-lite"/>
    </source>
</evidence>
<protein>
    <recommendedName>
        <fullName evidence="3">HMG box domain-containing protein</fullName>
    </recommendedName>
</protein>
<feature type="domain" description="HMG box" evidence="3">
    <location>
        <begin position="246"/>
        <end position="312"/>
    </location>
</feature>
<organism evidence="4 5">
    <name type="scientific">Cadophora malorum</name>
    <dbReference type="NCBI Taxonomy" id="108018"/>
    <lineage>
        <taxon>Eukaryota</taxon>
        <taxon>Fungi</taxon>
        <taxon>Dikarya</taxon>
        <taxon>Ascomycota</taxon>
        <taxon>Pezizomycotina</taxon>
        <taxon>Leotiomycetes</taxon>
        <taxon>Helotiales</taxon>
        <taxon>Ploettnerulaceae</taxon>
        <taxon>Cadophora</taxon>
    </lineage>
</organism>
<evidence type="ECO:0000313" key="4">
    <source>
        <dbReference type="EMBL" id="KAG4425685.1"/>
    </source>
</evidence>
<evidence type="ECO:0000313" key="5">
    <source>
        <dbReference type="Proteomes" id="UP000664132"/>
    </source>
</evidence>
<dbReference type="InterPro" id="IPR009071">
    <property type="entry name" value="HMG_box_dom"/>
</dbReference>
<evidence type="ECO:0000256" key="1">
    <source>
        <dbReference type="PROSITE-ProRule" id="PRU00267"/>
    </source>
</evidence>
<dbReference type="InterPro" id="IPR036910">
    <property type="entry name" value="HMG_box_dom_sf"/>
</dbReference>
<keyword evidence="1" id="KW-0539">Nucleus</keyword>
<dbReference type="Pfam" id="PF09011">
    <property type="entry name" value="HMG_box_2"/>
    <property type="match status" value="1"/>
</dbReference>
<feature type="DNA-binding region" description="HMG box" evidence="1">
    <location>
        <begin position="246"/>
        <end position="312"/>
    </location>
</feature>
<dbReference type="OrthoDB" id="1919336at2759"/>
<feature type="compositionally biased region" description="Low complexity" evidence="2">
    <location>
        <begin position="64"/>
        <end position="76"/>
    </location>
</feature>